<gene>
    <name evidence="1" type="ORF">DEM34_12685</name>
</gene>
<keyword evidence="2" id="KW-1185">Reference proteome</keyword>
<dbReference type="Proteomes" id="UP000245474">
    <property type="component" value="Unassembled WGS sequence"/>
</dbReference>
<reference evidence="1 2" key="1">
    <citation type="submission" date="2018-05" db="EMBL/GenBank/DDBJ databases">
        <title>Spiribacter halobius sp. nov., a moderately halophilic bacterium isolated from marine solar saltern.</title>
        <authorList>
            <person name="Zheng W.-S."/>
            <person name="Lu D.-C."/>
            <person name="Du Z.-J."/>
        </authorList>
    </citation>
    <scope>NUCLEOTIDE SEQUENCE [LARGE SCALE GENOMIC DNA]</scope>
    <source>
        <strain evidence="1 2">E85</strain>
    </source>
</reference>
<evidence type="ECO:0000313" key="1">
    <source>
        <dbReference type="EMBL" id="PWG62324.1"/>
    </source>
</evidence>
<accession>A0A2U2N033</accession>
<sequence length="72" mass="7814">MSEGDTLDEELRALGRYLDSRPVDTGTALVTMARAMGASVRSLARTDEDRRALLERLAVVTETHAGLADKPN</sequence>
<organism evidence="1 2">
    <name type="scientific">Sediminicurvatus halobius</name>
    <dbReference type="NCBI Taxonomy" id="2182432"/>
    <lineage>
        <taxon>Bacteria</taxon>
        <taxon>Pseudomonadati</taxon>
        <taxon>Pseudomonadota</taxon>
        <taxon>Gammaproteobacteria</taxon>
        <taxon>Chromatiales</taxon>
        <taxon>Ectothiorhodospiraceae</taxon>
        <taxon>Sediminicurvatus</taxon>
    </lineage>
</organism>
<protein>
    <submittedName>
        <fullName evidence="1">Uncharacterized protein</fullName>
    </submittedName>
</protein>
<dbReference type="EMBL" id="QFFI01000020">
    <property type="protein sequence ID" value="PWG62324.1"/>
    <property type="molecule type" value="Genomic_DNA"/>
</dbReference>
<dbReference type="AlphaFoldDB" id="A0A2U2N033"/>
<name>A0A2U2N033_9GAMM</name>
<evidence type="ECO:0000313" key="2">
    <source>
        <dbReference type="Proteomes" id="UP000245474"/>
    </source>
</evidence>
<comment type="caution">
    <text evidence="1">The sequence shown here is derived from an EMBL/GenBank/DDBJ whole genome shotgun (WGS) entry which is preliminary data.</text>
</comment>
<dbReference type="RefSeq" id="WP_109679190.1">
    <property type="nucleotide sequence ID" value="NZ_CP086615.1"/>
</dbReference>
<proteinExistence type="predicted"/>